<dbReference type="eggNOG" id="ENOG502R7FG">
    <property type="taxonomic scope" value="Eukaryota"/>
</dbReference>
<accession>A0A0D9Y0R4</accession>
<organism evidence="3 4">
    <name type="scientific">Leersia perrieri</name>
    <dbReference type="NCBI Taxonomy" id="77586"/>
    <lineage>
        <taxon>Eukaryota</taxon>
        <taxon>Viridiplantae</taxon>
        <taxon>Streptophyta</taxon>
        <taxon>Embryophyta</taxon>
        <taxon>Tracheophyta</taxon>
        <taxon>Spermatophyta</taxon>
        <taxon>Magnoliopsida</taxon>
        <taxon>Liliopsida</taxon>
        <taxon>Poales</taxon>
        <taxon>Poaceae</taxon>
        <taxon>BOP clade</taxon>
        <taxon>Oryzoideae</taxon>
        <taxon>Oryzeae</taxon>
        <taxon>Oryzinae</taxon>
        <taxon>Leersia</taxon>
    </lineage>
</organism>
<feature type="region of interest" description="Disordered" evidence="1">
    <location>
        <begin position="46"/>
        <end position="71"/>
    </location>
</feature>
<proteinExistence type="predicted"/>
<evidence type="ECO:0000256" key="2">
    <source>
        <dbReference type="SAM" id="Phobius"/>
    </source>
</evidence>
<reference evidence="3 4" key="1">
    <citation type="submission" date="2012-08" db="EMBL/GenBank/DDBJ databases">
        <title>Oryza genome evolution.</title>
        <authorList>
            <person name="Wing R.A."/>
        </authorList>
    </citation>
    <scope>NUCLEOTIDE SEQUENCE</scope>
</reference>
<dbReference type="Gramene" id="LPERR12G13950.1">
    <property type="protein sequence ID" value="LPERR12G13950.1"/>
    <property type="gene ID" value="LPERR12G13950"/>
</dbReference>
<reference evidence="3" key="3">
    <citation type="submission" date="2015-04" db="UniProtKB">
        <authorList>
            <consortium name="EnsemblPlants"/>
        </authorList>
    </citation>
    <scope>IDENTIFICATION</scope>
</reference>
<keyword evidence="2" id="KW-1133">Transmembrane helix</keyword>
<dbReference type="Proteomes" id="UP000032180">
    <property type="component" value="Chromosome 12"/>
</dbReference>
<dbReference type="EnsemblPlants" id="LPERR12G13950.1">
    <property type="protein sequence ID" value="LPERR12G13950.1"/>
    <property type="gene ID" value="LPERR12G13950"/>
</dbReference>
<name>A0A0D9Y0R4_9ORYZ</name>
<keyword evidence="2" id="KW-0472">Membrane</keyword>
<feature type="transmembrane region" description="Helical" evidence="2">
    <location>
        <begin position="20"/>
        <end position="43"/>
    </location>
</feature>
<protein>
    <submittedName>
        <fullName evidence="3">Uncharacterized protein</fullName>
    </submittedName>
</protein>
<evidence type="ECO:0000256" key="1">
    <source>
        <dbReference type="SAM" id="MobiDB-lite"/>
    </source>
</evidence>
<dbReference type="AlphaFoldDB" id="A0A0D9Y0R4"/>
<keyword evidence="2" id="KW-0812">Transmembrane</keyword>
<evidence type="ECO:0000313" key="3">
    <source>
        <dbReference type="EnsemblPlants" id="LPERR12G13950.1"/>
    </source>
</evidence>
<dbReference type="HOGENOM" id="CLU_2403754_0_0_1"/>
<reference evidence="4" key="2">
    <citation type="submission" date="2013-12" db="EMBL/GenBank/DDBJ databases">
        <authorList>
            <person name="Yu Y."/>
            <person name="Lee S."/>
            <person name="de Baynast K."/>
            <person name="Wissotski M."/>
            <person name="Liu L."/>
            <person name="Talag J."/>
            <person name="Goicoechea J."/>
            <person name="Angelova A."/>
            <person name="Jetty R."/>
            <person name="Kudrna D."/>
            <person name="Golser W."/>
            <person name="Rivera L."/>
            <person name="Zhang J."/>
            <person name="Wing R."/>
        </authorList>
    </citation>
    <scope>NUCLEOTIDE SEQUENCE</scope>
</reference>
<sequence>MKRNKEEEKTDKPWNGRRILGVAAAGAFAGAVAAGAFFLLSAIGESSRDTDKTADDDDPPTRTMKAPGTGGKVIISRDKFEDDTAGYFRDQRKDKAAVEAFK</sequence>
<evidence type="ECO:0000313" key="4">
    <source>
        <dbReference type="Proteomes" id="UP000032180"/>
    </source>
</evidence>
<keyword evidence="4" id="KW-1185">Reference proteome</keyword>